<proteinExistence type="predicted"/>
<gene>
    <name evidence="1" type="ORF">ERUC_LOCUS28008</name>
</gene>
<accession>A0ABC8L209</accession>
<name>A0ABC8L209_ERUVS</name>
<dbReference type="Proteomes" id="UP001642260">
    <property type="component" value="Unassembled WGS sequence"/>
</dbReference>
<organism evidence="1 2">
    <name type="scientific">Eruca vesicaria subsp. sativa</name>
    <name type="common">Garden rocket</name>
    <name type="synonym">Eruca sativa</name>
    <dbReference type="NCBI Taxonomy" id="29727"/>
    <lineage>
        <taxon>Eukaryota</taxon>
        <taxon>Viridiplantae</taxon>
        <taxon>Streptophyta</taxon>
        <taxon>Embryophyta</taxon>
        <taxon>Tracheophyta</taxon>
        <taxon>Spermatophyta</taxon>
        <taxon>Magnoliopsida</taxon>
        <taxon>eudicotyledons</taxon>
        <taxon>Gunneridae</taxon>
        <taxon>Pentapetalae</taxon>
        <taxon>rosids</taxon>
        <taxon>malvids</taxon>
        <taxon>Brassicales</taxon>
        <taxon>Brassicaceae</taxon>
        <taxon>Brassiceae</taxon>
        <taxon>Eruca</taxon>
    </lineage>
</organism>
<protein>
    <submittedName>
        <fullName evidence="1">Uncharacterized protein</fullName>
    </submittedName>
</protein>
<evidence type="ECO:0000313" key="2">
    <source>
        <dbReference type="Proteomes" id="UP001642260"/>
    </source>
</evidence>
<dbReference type="AlphaFoldDB" id="A0ABC8L209"/>
<sequence length="73" mass="8022">MPKIYAIDQAVPVTPGMQIVDVTPPATPENYSEVAAAVSTFCEFLAPVEYFNEISSKITTCIRFLSSLSSTFW</sequence>
<reference evidence="1 2" key="1">
    <citation type="submission" date="2022-03" db="EMBL/GenBank/DDBJ databases">
        <authorList>
            <person name="Macdonald S."/>
            <person name="Ahmed S."/>
            <person name="Newling K."/>
        </authorList>
    </citation>
    <scope>NUCLEOTIDE SEQUENCE [LARGE SCALE GENOMIC DNA]</scope>
</reference>
<evidence type="ECO:0000313" key="1">
    <source>
        <dbReference type="EMBL" id="CAH8362252.1"/>
    </source>
</evidence>
<comment type="caution">
    <text evidence="1">The sequence shown here is derived from an EMBL/GenBank/DDBJ whole genome shotgun (WGS) entry which is preliminary data.</text>
</comment>
<dbReference type="EMBL" id="CAKOAT010327376">
    <property type="protein sequence ID" value="CAH8362252.1"/>
    <property type="molecule type" value="Genomic_DNA"/>
</dbReference>
<keyword evidence="2" id="KW-1185">Reference proteome</keyword>